<organism evidence="1 2">
    <name type="scientific">Camellia lanceoleosa</name>
    <dbReference type="NCBI Taxonomy" id="1840588"/>
    <lineage>
        <taxon>Eukaryota</taxon>
        <taxon>Viridiplantae</taxon>
        <taxon>Streptophyta</taxon>
        <taxon>Embryophyta</taxon>
        <taxon>Tracheophyta</taxon>
        <taxon>Spermatophyta</taxon>
        <taxon>Magnoliopsida</taxon>
        <taxon>eudicotyledons</taxon>
        <taxon>Gunneridae</taxon>
        <taxon>Pentapetalae</taxon>
        <taxon>asterids</taxon>
        <taxon>Ericales</taxon>
        <taxon>Theaceae</taxon>
        <taxon>Camellia</taxon>
    </lineage>
</organism>
<dbReference type="Proteomes" id="UP001060215">
    <property type="component" value="Chromosome 5"/>
</dbReference>
<evidence type="ECO:0000313" key="1">
    <source>
        <dbReference type="EMBL" id="KAI8011763.1"/>
    </source>
</evidence>
<name>A0ACC0HDQ4_9ERIC</name>
<reference evidence="1 2" key="1">
    <citation type="journal article" date="2022" name="Plant J.">
        <title>Chromosome-level genome of Camellia lanceoleosa provides a valuable resource for understanding genome evolution and self-incompatibility.</title>
        <authorList>
            <person name="Gong W."/>
            <person name="Xiao S."/>
            <person name="Wang L."/>
            <person name="Liao Z."/>
            <person name="Chang Y."/>
            <person name="Mo W."/>
            <person name="Hu G."/>
            <person name="Li W."/>
            <person name="Zhao G."/>
            <person name="Zhu H."/>
            <person name="Hu X."/>
            <person name="Ji K."/>
            <person name="Xiang X."/>
            <person name="Song Q."/>
            <person name="Yuan D."/>
            <person name="Jin S."/>
            <person name="Zhang L."/>
        </authorList>
    </citation>
    <scope>NUCLEOTIDE SEQUENCE [LARGE SCALE GENOMIC DNA]</scope>
    <source>
        <strain evidence="1">SQ_2022a</strain>
    </source>
</reference>
<gene>
    <name evidence="1" type="ORF">LOK49_LG06G03248</name>
</gene>
<accession>A0ACC0HDQ4</accession>
<comment type="caution">
    <text evidence="1">The sequence shown here is derived from an EMBL/GenBank/DDBJ whole genome shotgun (WGS) entry which is preliminary data.</text>
</comment>
<protein>
    <submittedName>
        <fullName evidence="1">Uncharacterized protein</fullName>
    </submittedName>
</protein>
<dbReference type="EMBL" id="CM045762">
    <property type="protein sequence ID" value="KAI8011763.1"/>
    <property type="molecule type" value="Genomic_DNA"/>
</dbReference>
<keyword evidence="2" id="KW-1185">Reference proteome</keyword>
<evidence type="ECO:0000313" key="2">
    <source>
        <dbReference type="Proteomes" id="UP001060215"/>
    </source>
</evidence>
<sequence length="144" mass="15028">MENNQSTLMIPTYHVSENPKGKLYFMYEGEGEKIAGAVLSTPPPVTAAMSSFTACCPPPIMGPHLCGPAAAAAGQYNAPNPPPAMMEPAPSVYGYEYGQAEHAKKNKVGTIGGWVGRVFAWVGRVFAGAVISDIINNVSGDIGA</sequence>
<proteinExistence type="predicted"/>